<protein>
    <submittedName>
        <fullName evidence="2">Uncharacterized protein</fullName>
    </submittedName>
</protein>
<evidence type="ECO:0000313" key="3">
    <source>
        <dbReference type="Proteomes" id="UP000053617"/>
    </source>
</evidence>
<dbReference type="Proteomes" id="UP000053617">
    <property type="component" value="Unassembled WGS sequence"/>
</dbReference>
<feature type="region of interest" description="Disordered" evidence="1">
    <location>
        <begin position="223"/>
        <end position="242"/>
    </location>
</feature>
<dbReference type="RefSeq" id="XP_013275711.1">
    <property type="nucleotide sequence ID" value="XM_013420257.1"/>
</dbReference>
<dbReference type="HOGENOM" id="CLU_754686_0_0_1"/>
<dbReference type="OrthoDB" id="4156490at2759"/>
<dbReference type="EMBL" id="KN847476">
    <property type="protein sequence ID" value="KIX08575.1"/>
    <property type="molecule type" value="Genomic_DNA"/>
</dbReference>
<proteinExistence type="predicted"/>
<organism evidence="2 3">
    <name type="scientific">Rhinocladiella mackenziei CBS 650.93</name>
    <dbReference type="NCBI Taxonomy" id="1442369"/>
    <lineage>
        <taxon>Eukaryota</taxon>
        <taxon>Fungi</taxon>
        <taxon>Dikarya</taxon>
        <taxon>Ascomycota</taxon>
        <taxon>Pezizomycotina</taxon>
        <taxon>Eurotiomycetes</taxon>
        <taxon>Chaetothyriomycetidae</taxon>
        <taxon>Chaetothyriales</taxon>
        <taxon>Herpotrichiellaceae</taxon>
        <taxon>Rhinocladiella</taxon>
    </lineage>
</organism>
<gene>
    <name evidence="2" type="ORF">Z518_03231</name>
</gene>
<reference evidence="2 3" key="1">
    <citation type="submission" date="2015-01" db="EMBL/GenBank/DDBJ databases">
        <title>The Genome Sequence of Rhinocladiella mackenzie CBS 650.93.</title>
        <authorList>
            <consortium name="The Broad Institute Genomics Platform"/>
            <person name="Cuomo C."/>
            <person name="de Hoog S."/>
            <person name="Gorbushina A."/>
            <person name="Stielow B."/>
            <person name="Teixiera M."/>
            <person name="Abouelleil A."/>
            <person name="Chapman S.B."/>
            <person name="Priest M."/>
            <person name="Young S.K."/>
            <person name="Wortman J."/>
            <person name="Nusbaum C."/>
            <person name="Birren B."/>
        </authorList>
    </citation>
    <scope>NUCLEOTIDE SEQUENCE [LARGE SCALE GENOMIC DNA]</scope>
    <source>
        <strain evidence="2 3">CBS 650.93</strain>
    </source>
</reference>
<sequence length="367" mass="40358">MSNPKAKQTCFGIHSIPCYRYHQTMHAIGTSHNCFSCIQADELHDNRHRRIAELLVEYKISTGADPAKLRAGLEELPVNVPRAATAAVTAGPAAQNDMIAQQEEEIRDEDNEDAQTTTSASSETVVAAVPHKLTKAEARAMKKAAKAAKSQFKASKNQKKHAIIVRTEDVDFVNKILHGDMAHQSASSHPLASDKTIEEVIQRNMGFIASIEDHKKQLLSTIAQRRRSDRERRKSAAAYHGHGKRRRFIDSSHVEEGEDEYDEADKLVMAALTKLGVAANIVGTKKVAGGVASSGVGGSGVSTQASIVANLKALVKDDLERFENEQRETCVRAGGFWRYAGRTVFDRMTKIAEELDWRTGMKLKGED</sequence>
<dbReference type="GeneID" id="25291302"/>
<name>A0A0D2JGW9_9EURO</name>
<feature type="region of interest" description="Disordered" evidence="1">
    <location>
        <begin position="105"/>
        <end position="124"/>
    </location>
</feature>
<dbReference type="AlphaFoldDB" id="A0A0D2JGW9"/>
<dbReference type="VEuPathDB" id="FungiDB:Z518_03231"/>
<accession>A0A0D2JGW9</accession>
<evidence type="ECO:0000256" key="1">
    <source>
        <dbReference type="SAM" id="MobiDB-lite"/>
    </source>
</evidence>
<evidence type="ECO:0000313" key="2">
    <source>
        <dbReference type="EMBL" id="KIX08575.1"/>
    </source>
</evidence>
<keyword evidence="3" id="KW-1185">Reference proteome</keyword>